<organism evidence="8 9">
    <name type="scientific">Paenibacillus allorhizoplanae</name>
    <dbReference type="NCBI Taxonomy" id="2905648"/>
    <lineage>
        <taxon>Bacteria</taxon>
        <taxon>Bacillati</taxon>
        <taxon>Bacillota</taxon>
        <taxon>Bacilli</taxon>
        <taxon>Bacillales</taxon>
        <taxon>Paenibacillaceae</taxon>
        <taxon>Paenibacillus</taxon>
    </lineage>
</organism>
<dbReference type="Gene3D" id="1.10.3720.10">
    <property type="entry name" value="MetI-like"/>
    <property type="match status" value="1"/>
</dbReference>
<feature type="transmembrane region" description="Helical" evidence="6">
    <location>
        <begin position="226"/>
        <end position="250"/>
    </location>
</feature>
<proteinExistence type="inferred from homology"/>
<keyword evidence="3 6" id="KW-0812">Transmembrane</keyword>
<evidence type="ECO:0000313" key="8">
    <source>
        <dbReference type="EMBL" id="CAH1219615.1"/>
    </source>
</evidence>
<dbReference type="InterPro" id="IPR035906">
    <property type="entry name" value="MetI-like_sf"/>
</dbReference>
<dbReference type="InterPro" id="IPR000515">
    <property type="entry name" value="MetI-like"/>
</dbReference>
<feature type="transmembrane region" description="Helical" evidence="6">
    <location>
        <begin position="97"/>
        <end position="119"/>
    </location>
</feature>
<sequence>MSNRAKVTAYKGRAAAVRRYQLFHAIRRHPALYWMVLPGIVYYILFKYVPMLGIVIAFQDFNVYKGIFGSEFVGFQQFEILFSSKDFYRLLTNTLVINFYDLLIGFTSPIVLALLLNEVSQMMFKRTIQSLLYLPHFLSWVVIGGLVTSQLLSPTTGLINQIIVELGGTPIYFLVENAFIRSVVVAAGIYKEVGWGTIIYLAALAGVNPSLYEAASIDGAGRFRQVFSITLPTIMPVVSVLFLMKIGHFLDFGFDRVWVFMNGANQGKIDIFDTYVYRVGLTQGLYSYATAIGLFKAIVGLILVLFFNHWSKKTTGEGLY</sequence>
<keyword evidence="4 6" id="KW-1133">Transmembrane helix</keyword>
<dbReference type="EMBL" id="CAKMMW010000018">
    <property type="protein sequence ID" value="CAH1219615.1"/>
    <property type="molecule type" value="Genomic_DNA"/>
</dbReference>
<comment type="similarity">
    <text evidence="6">Belongs to the binding-protein-dependent transport system permease family.</text>
</comment>
<dbReference type="PANTHER" id="PTHR43496">
    <property type="entry name" value="PROTEIN LPLB"/>
    <property type="match status" value="1"/>
</dbReference>
<dbReference type="SUPFAM" id="SSF161098">
    <property type="entry name" value="MetI-like"/>
    <property type="match status" value="1"/>
</dbReference>
<accession>A0ABM9CQ42</accession>
<comment type="caution">
    <text evidence="8">The sequence shown here is derived from an EMBL/GenBank/DDBJ whole genome shotgun (WGS) entry which is preliminary data.</text>
</comment>
<evidence type="ECO:0000259" key="7">
    <source>
        <dbReference type="PROSITE" id="PS50928"/>
    </source>
</evidence>
<keyword evidence="5 6" id="KW-0472">Membrane</keyword>
<keyword evidence="9" id="KW-1185">Reference proteome</keyword>
<keyword evidence="2 6" id="KW-0813">Transport</keyword>
<feature type="transmembrane region" description="Helical" evidence="6">
    <location>
        <begin position="131"/>
        <end position="152"/>
    </location>
</feature>
<feature type="transmembrane region" description="Helical" evidence="6">
    <location>
        <begin position="285"/>
        <end position="307"/>
    </location>
</feature>
<dbReference type="Pfam" id="PF00528">
    <property type="entry name" value="BPD_transp_1"/>
    <property type="match status" value="1"/>
</dbReference>
<dbReference type="Proteomes" id="UP000838821">
    <property type="component" value="Unassembled WGS sequence"/>
</dbReference>
<evidence type="ECO:0000256" key="5">
    <source>
        <dbReference type="ARBA" id="ARBA00023136"/>
    </source>
</evidence>
<dbReference type="PROSITE" id="PS50928">
    <property type="entry name" value="ABC_TM1"/>
    <property type="match status" value="1"/>
</dbReference>
<evidence type="ECO:0000256" key="3">
    <source>
        <dbReference type="ARBA" id="ARBA00022692"/>
    </source>
</evidence>
<dbReference type="RefSeq" id="WP_236291065.1">
    <property type="nucleotide sequence ID" value="NZ_CAKMMW010000018.1"/>
</dbReference>
<dbReference type="CDD" id="cd06261">
    <property type="entry name" value="TM_PBP2"/>
    <property type="match status" value="1"/>
</dbReference>
<evidence type="ECO:0000256" key="6">
    <source>
        <dbReference type="RuleBase" id="RU363032"/>
    </source>
</evidence>
<dbReference type="PANTHER" id="PTHR43496:SF1">
    <property type="entry name" value="POLYGALACTURONAN_RHAMNOGALACTURONAN TRANSPORT SYSTEM PERMEASE PROTEIN YTEP"/>
    <property type="match status" value="1"/>
</dbReference>
<feature type="transmembrane region" description="Helical" evidence="6">
    <location>
        <begin position="31"/>
        <end position="58"/>
    </location>
</feature>
<comment type="subcellular location">
    <subcellularLocation>
        <location evidence="6">Cell membrane</location>
        <topology evidence="6">Multi-pass membrane protein</topology>
    </subcellularLocation>
    <subcellularLocation>
        <location evidence="1">Membrane</location>
        <topology evidence="1">Multi-pass membrane protein</topology>
    </subcellularLocation>
</comment>
<reference evidence="8" key="1">
    <citation type="submission" date="2022-01" db="EMBL/GenBank/DDBJ databases">
        <authorList>
            <person name="Criscuolo A."/>
        </authorList>
    </citation>
    <scope>NUCLEOTIDE SEQUENCE</scope>
    <source>
        <strain evidence="8">CIP111891</strain>
    </source>
</reference>
<feature type="domain" description="ABC transmembrane type-1" evidence="7">
    <location>
        <begin position="91"/>
        <end position="307"/>
    </location>
</feature>
<evidence type="ECO:0000256" key="4">
    <source>
        <dbReference type="ARBA" id="ARBA00022989"/>
    </source>
</evidence>
<evidence type="ECO:0000313" key="9">
    <source>
        <dbReference type="Proteomes" id="UP000838821"/>
    </source>
</evidence>
<gene>
    <name evidence="8" type="primary">yteP_72</name>
    <name evidence="8" type="ORF">PAECIP111891_04939</name>
</gene>
<evidence type="ECO:0000256" key="1">
    <source>
        <dbReference type="ARBA" id="ARBA00004141"/>
    </source>
</evidence>
<name>A0ABM9CQ42_9BACL</name>
<protein>
    <submittedName>
        <fullName evidence="8">Multiple-sugar transport system permease YteP</fullName>
    </submittedName>
</protein>
<evidence type="ECO:0000256" key="2">
    <source>
        <dbReference type="ARBA" id="ARBA00022448"/>
    </source>
</evidence>